<evidence type="ECO:0000313" key="2">
    <source>
        <dbReference type="EMBL" id="KAH3854465.1"/>
    </source>
</evidence>
<protein>
    <submittedName>
        <fullName evidence="2">Uncharacterized protein</fullName>
    </submittedName>
</protein>
<organism evidence="2 3">
    <name type="scientific">Dreissena polymorpha</name>
    <name type="common">Zebra mussel</name>
    <name type="synonym">Mytilus polymorpha</name>
    <dbReference type="NCBI Taxonomy" id="45954"/>
    <lineage>
        <taxon>Eukaryota</taxon>
        <taxon>Metazoa</taxon>
        <taxon>Spiralia</taxon>
        <taxon>Lophotrochozoa</taxon>
        <taxon>Mollusca</taxon>
        <taxon>Bivalvia</taxon>
        <taxon>Autobranchia</taxon>
        <taxon>Heteroconchia</taxon>
        <taxon>Euheterodonta</taxon>
        <taxon>Imparidentia</taxon>
        <taxon>Neoheterodontei</taxon>
        <taxon>Myida</taxon>
        <taxon>Dreissenoidea</taxon>
        <taxon>Dreissenidae</taxon>
        <taxon>Dreissena</taxon>
    </lineage>
</organism>
<gene>
    <name evidence="2" type="ORF">DPMN_097007</name>
</gene>
<evidence type="ECO:0000313" key="3">
    <source>
        <dbReference type="Proteomes" id="UP000828390"/>
    </source>
</evidence>
<reference evidence="2" key="1">
    <citation type="journal article" date="2019" name="bioRxiv">
        <title>The Genome of the Zebra Mussel, Dreissena polymorpha: A Resource for Invasive Species Research.</title>
        <authorList>
            <person name="McCartney M.A."/>
            <person name="Auch B."/>
            <person name="Kono T."/>
            <person name="Mallez S."/>
            <person name="Zhang Y."/>
            <person name="Obille A."/>
            <person name="Becker A."/>
            <person name="Abrahante J.E."/>
            <person name="Garbe J."/>
            <person name="Badalamenti J.P."/>
            <person name="Herman A."/>
            <person name="Mangelson H."/>
            <person name="Liachko I."/>
            <person name="Sullivan S."/>
            <person name="Sone E.D."/>
            <person name="Koren S."/>
            <person name="Silverstein K.A.T."/>
            <person name="Beckman K.B."/>
            <person name="Gohl D.M."/>
        </authorList>
    </citation>
    <scope>NUCLEOTIDE SEQUENCE</scope>
    <source>
        <strain evidence="2">Duluth1</strain>
        <tissue evidence="2">Whole animal</tissue>
    </source>
</reference>
<reference evidence="2" key="2">
    <citation type="submission" date="2020-11" db="EMBL/GenBank/DDBJ databases">
        <authorList>
            <person name="McCartney M.A."/>
            <person name="Auch B."/>
            <person name="Kono T."/>
            <person name="Mallez S."/>
            <person name="Becker A."/>
            <person name="Gohl D.M."/>
            <person name="Silverstein K.A.T."/>
            <person name="Koren S."/>
            <person name="Bechman K.B."/>
            <person name="Herman A."/>
            <person name="Abrahante J.E."/>
            <person name="Garbe J."/>
        </authorList>
    </citation>
    <scope>NUCLEOTIDE SEQUENCE</scope>
    <source>
        <strain evidence="2">Duluth1</strain>
        <tissue evidence="2">Whole animal</tissue>
    </source>
</reference>
<sequence length="85" mass="9585">MTQSDFPSFLGKPMTSYYHPQISAIGESHQTLNAVPALENMFFLAALQLCHKEDTDGATTMSSERWPTGWNKKRKRSAVAHRDNT</sequence>
<comment type="caution">
    <text evidence="2">The sequence shown here is derived from an EMBL/GenBank/DDBJ whole genome shotgun (WGS) entry which is preliminary data.</text>
</comment>
<dbReference type="AlphaFoldDB" id="A0A9D4L9H7"/>
<keyword evidence="3" id="KW-1185">Reference proteome</keyword>
<dbReference type="Proteomes" id="UP000828390">
    <property type="component" value="Unassembled WGS sequence"/>
</dbReference>
<evidence type="ECO:0000256" key="1">
    <source>
        <dbReference type="SAM" id="MobiDB-lite"/>
    </source>
</evidence>
<proteinExistence type="predicted"/>
<accession>A0A9D4L9H7</accession>
<feature type="region of interest" description="Disordered" evidence="1">
    <location>
        <begin position="56"/>
        <end position="85"/>
    </location>
</feature>
<dbReference type="EMBL" id="JAIWYP010000003">
    <property type="protein sequence ID" value="KAH3854465.1"/>
    <property type="molecule type" value="Genomic_DNA"/>
</dbReference>
<name>A0A9D4L9H7_DREPO</name>